<proteinExistence type="predicted"/>
<protein>
    <recommendedName>
        <fullName evidence="3">Dynein heavy chain coiled coil stalk domain-containing protein</fullName>
    </recommendedName>
</protein>
<dbReference type="GO" id="GO:0030286">
    <property type="term" value="C:dynein complex"/>
    <property type="evidence" value="ECO:0007669"/>
    <property type="project" value="InterPro"/>
</dbReference>
<dbReference type="AlphaFoldDB" id="A0A640KQ10"/>
<dbReference type="PANTHER" id="PTHR45703">
    <property type="entry name" value="DYNEIN HEAVY CHAIN"/>
    <property type="match status" value="1"/>
</dbReference>
<sequence>MSSQEEDASRRKMSAPTKLLPSFIDTHHSVLSQISSVTHVRVAVNDLVAFEYVCKKTKGWKWGLGTVAAIPGPRLVQLMLWAGSGGELPPEALPVSEADRAAAVQRLKELQRMRQEAEEEMEDLNRTLTVKHARYREGLAVCQAEAARAQEAAAVAREEVKNMEETDWREIRSYVKPPDIVKLVTEAMMLTLGEKILEWKYILKVVRQGSFLKRLEEFDSQSISLATRRRLRKEYLSNPRFTHRDSMEGSRALGIVQRWVVAQLANSEATVDVNLYNQAQAREKKHIEKMEDVLRERRKEAEKYKDEEIRLKRQLGDSPIHINYRKHDSDTAKDSSAPSPKMISAKNTWSPRGTKSKNGAHSGTPRGRPGAPPLHENIHSTANTWVFTDESEIVLHSSILVNYDTPASTVVTLTPEQVEMLKKALEDRAALFAEQQKADDKIKNLEDDLESVRGVLADALQDLADAKAALAAQDAELAAKDRQIDEAKEAAAAAARSADTNKAGLSPLAEWSKAPAHERKDPNQMTAPLGNGKETQNKHHGKKGKKQGGWAEVELEKEMMVDAIAHNGSMPALFHAGDDRELAKIIDRLEKEICILRSESEAANLVLDVVYDTINGRPELKEYLEVDA</sequence>
<name>A0A640KQ10_LEITA</name>
<feature type="region of interest" description="Disordered" evidence="2">
    <location>
        <begin position="490"/>
        <end position="549"/>
    </location>
</feature>
<evidence type="ECO:0000256" key="1">
    <source>
        <dbReference type="SAM" id="Coils"/>
    </source>
</evidence>
<evidence type="ECO:0000313" key="5">
    <source>
        <dbReference type="Proteomes" id="UP000419144"/>
    </source>
</evidence>
<feature type="coiled-coil region" evidence="1">
    <location>
        <begin position="100"/>
        <end position="166"/>
    </location>
</feature>
<dbReference type="GO" id="GO:0007018">
    <property type="term" value="P:microtubule-based movement"/>
    <property type="evidence" value="ECO:0007669"/>
    <property type="project" value="InterPro"/>
</dbReference>
<dbReference type="GO" id="GO:0045505">
    <property type="term" value="F:dynein intermediate chain binding"/>
    <property type="evidence" value="ECO:0007669"/>
    <property type="project" value="InterPro"/>
</dbReference>
<evidence type="ECO:0000259" key="3">
    <source>
        <dbReference type="Pfam" id="PF12777"/>
    </source>
</evidence>
<dbReference type="OrthoDB" id="447173at2759"/>
<dbReference type="Gene3D" id="1.20.920.60">
    <property type="match status" value="1"/>
</dbReference>
<dbReference type="InterPro" id="IPR026983">
    <property type="entry name" value="DHC"/>
</dbReference>
<reference evidence="4" key="1">
    <citation type="submission" date="2019-11" db="EMBL/GenBank/DDBJ databases">
        <title>Leishmania tarentolae CDS.</title>
        <authorList>
            <person name="Goto Y."/>
            <person name="Yamagishi J."/>
        </authorList>
    </citation>
    <scope>NUCLEOTIDE SEQUENCE [LARGE SCALE GENOMIC DNA]</scope>
    <source>
        <strain evidence="4">Parrot Tar II</strain>
    </source>
</reference>
<feature type="domain" description="Dynein heavy chain coiled coil stalk" evidence="3">
    <location>
        <begin position="130"/>
        <end position="287"/>
    </location>
</feature>
<feature type="coiled-coil region" evidence="1">
    <location>
        <begin position="276"/>
        <end position="314"/>
    </location>
</feature>
<feature type="region of interest" description="Disordered" evidence="2">
    <location>
        <begin position="320"/>
        <end position="377"/>
    </location>
</feature>
<keyword evidence="5" id="KW-1185">Reference proteome</keyword>
<organism evidence="4 5">
    <name type="scientific">Leishmania tarentolae</name>
    <name type="common">Sauroleishmania tarentolae</name>
    <dbReference type="NCBI Taxonomy" id="5689"/>
    <lineage>
        <taxon>Eukaryota</taxon>
        <taxon>Discoba</taxon>
        <taxon>Euglenozoa</taxon>
        <taxon>Kinetoplastea</taxon>
        <taxon>Metakinetoplastina</taxon>
        <taxon>Trypanosomatida</taxon>
        <taxon>Trypanosomatidae</taxon>
        <taxon>Leishmaniinae</taxon>
        <taxon>Leishmania</taxon>
        <taxon>lizard Leishmania</taxon>
    </lineage>
</organism>
<dbReference type="Proteomes" id="UP000419144">
    <property type="component" value="Unassembled WGS sequence"/>
</dbReference>
<evidence type="ECO:0000313" key="4">
    <source>
        <dbReference type="EMBL" id="GET91124.1"/>
    </source>
</evidence>
<dbReference type="Pfam" id="PF12777">
    <property type="entry name" value="MT"/>
    <property type="match status" value="1"/>
</dbReference>
<gene>
    <name evidence="4" type="ORF">LtaPh_3112200</name>
</gene>
<dbReference type="EMBL" id="BLBS01000046">
    <property type="protein sequence ID" value="GET91124.1"/>
    <property type="molecule type" value="Genomic_DNA"/>
</dbReference>
<feature type="compositionally biased region" description="Polar residues" evidence="2">
    <location>
        <begin position="345"/>
        <end position="361"/>
    </location>
</feature>
<keyword evidence="1" id="KW-0175">Coiled coil</keyword>
<accession>A0A640KQ10</accession>
<dbReference type="VEuPathDB" id="TriTrypDB:LtaPh_3112200"/>
<comment type="caution">
    <text evidence="4">The sequence shown here is derived from an EMBL/GenBank/DDBJ whole genome shotgun (WGS) entry which is preliminary data.</text>
</comment>
<dbReference type="GO" id="GO:0051959">
    <property type="term" value="F:dynein light intermediate chain binding"/>
    <property type="evidence" value="ECO:0007669"/>
    <property type="project" value="InterPro"/>
</dbReference>
<dbReference type="PANTHER" id="PTHR45703:SF36">
    <property type="entry name" value="DYNEIN HEAVY CHAIN, CYTOPLASMIC"/>
    <property type="match status" value="1"/>
</dbReference>
<evidence type="ECO:0000256" key="2">
    <source>
        <dbReference type="SAM" id="MobiDB-lite"/>
    </source>
</evidence>
<dbReference type="InterPro" id="IPR024743">
    <property type="entry name" value="Dynein_HC_stalk"/>
</dbReference>